<comment type="function">
    <text evidence="2">Catalyzes the hydrolysis of the gamma-glutamyl amide bond of hercynyl-gamma-L-glutamyl-L-cysteine sulfoxide to produce hercynylcysteine sulfoxide, a step in the biosynthesis pathway of ergothioneine.</text>
</comment>
<proteinExistence type="inferred from homology"/>
<dbReference type="PANTHER" id="PTHR43187:SF2">
    <property type="entry name" value="GAMMA-GLUTAMYL-HERCYNYLCYSTEINE SULFOXIDE HYDROLASE"/>
    <property type="match status" value="1"/>
</dbReference>
<dbReference type="GO" id="GO:0052699">
    <property type="term" value="P:ergothioneine biosynthetic process"/>
    <property type="evidence" value="ECO:0007669"/>
    <property type="project" value="UniProtKB-UniRule"/>
</dbReference>
<dbReference type="AlphaFoldDB" id="A0A5B2WT12"/>
<dbReference type="InterPro" id="IPR017808">
    <property type="entry name" value="EgtC"/>
</dbReference>
<evidence type="ECO:0000256" key="1">
    <source>
        <dbReference type="ARBA" id="ARBA00022962"/>
    </source>
</evidence>
<dbReference type="PANTHER" id="PTHR43187">
    <property type="entry name" value="GLUTAMINE AMIDOTRANSFERASE DUG3-RELATED"/>
    <property type="match status" value="1"/>
</dbReference>
<dbReference type="InterPro" id="IPR032889">
    <property type="entry name" value="EgtC_Actinobacteria"/>
</dbReference>
<dbReference type="RefSeq" id="WP_149853463.1">
    <property type="nucleotide sequence ID" value="NZ_VUOB01000063.1"/>
</dbReference>
<keyword evidence="1 2" id="KW-0315">Glutamine amidotransferase</keyword>
<accession>A0A5B2WT12</accession>
<keyword evidence="2" id="KW-0378">Hydrolase</keyword>
<evidence type="ECO:0000313" key="5">
    <source>
        <dbReference type="EMBL" id="KAA2254098.1"/>
    </source>
</evidence>
<dbReference type="Gene3D" id="3.60.20.10">
    <property type="entry name" value="Glutamine Phosphoribosylpyrophosphate, subunit 1, domain 1"/>
    <property type="match status" value="1"/>
</dbReference>
<gene>
    <name evidence="2 5" type="primary">egtC</name>
    <name evidence="5" type="ORF">F0L68_31310</name>
</gene>
<comment type="pathway">
    <text evidence="2">Amino-acid biosynthesis; ergothioneine biosynthesis.</text>
</comment>
<feature type="domain" description="Glutamine amidotransferase type-2" evidence="4">
    <location>
        <begin position="2"/>
        <end position="266"/>
    </location>
</feature>
<name>A0A5B2WT12_9PSEU</name>
<dbReference type="InterPro" id="IPR026869">
    <property type="entry name" value="EgtC-like"/>
</dbReference>
<protein>
    <recommendedName>
        <fullName evidence="2">Gamma-glutamyl-hercynylcysteine sulfoxide hydrolase</fullName>
        <ecNumber evidence="2">3.5.1.118</ecNumber>
    </recommendedName>
    <alternativeName>
        <fullName evidence="2">Gamma-glutamyl hercynylcysteine S-oxide hydrolase</fullName>
    </alternativeName>
</protein>
<evidence type="ECO:0000259" key="4">
    <source>
        <dbReference type="PROSITE" id="PS51278"/>
    </source>
</evidence>
<dbReference type="PROSITE" id="PS51278">
    <property type="entry name" value="GATASE_TYPE_2"/>
    <property type="match status" value="1"/>
</dbReference>
<keyword evidence="6" id="KW-1185">Reference proteome</keyword>
<organism evidence="5 6">
    <name type="scientific">Solihabitans fulvus</name>
    <dbReference type="NCBI Taxonomy" id="1892852"/>
    <lineage>
        <taxon>Bacteria</taxon>
        <taxon>Bacillati</taxon>
        <taxon>Actinomycetota</taxon>
        <taxon>Actinomycetes</taxon>
        <taxon>Pseudonocardiales</taxon>
        <taxon>Pseudonocardiaceae</taxon>
        <taxon>Solihabitans</taxon>
    </lineage>
</organism>
<dbReference type="EMBL" id="VUOB01000063">
    <property type="protein sequence ID" value="KAA2254098.1"/>
    <property type="molecule type" value="Genomic_DNA"/>
</dbReference>
<dbReference type="InterPro" id="IPR029055">
    <property type="entry name" value="Ntn_hydrolases_N"/>
</dbReference>
<dbReference type="InterPro" id="IPR017932">
    <property type="entry name" value="GATase_2_dom"/>
</dbReference>
<reference evidence="5 6" key="1">
    <citation type="submission" date="2019-09" db="EMBL/GenBank/DDBJ databases">
        <title>Goodfellowia gen. nov., a new genus of the Pseudonocardineae related to Actinoalloteichus, containing Goodfellowia coeruleoviolacea gen. nov., comb. nov. gen. nov., comb. nov.</title>
        <authorList>
            <person name="Labeda D."/>
        </authorList>
    </citation>
    <scope>NUCLEOTIDE SEQUENCE [LARGE SCALE GENOMIC DNA]</scope>
    <source>
        <strain evidence="5 6">AN110305</strain>
    </source>
</reference>
<dbReference type="InterPro" id="IPR052373">
    <property type="entry name" value="Gamma-glu_amide_hydrolase"/>
</dbReference>
<evidence type="ECO:0000256" key="2">
    <source>
        <dbReference type="HAMAP-Rule" id="MF_02036"/>
    </source>
</evidence>
<dbReference type="SUPFAM" id="SSF56235">
    <property type="entry name" value="N-terminal nucleophile aminohydrolases (Ntn hydrolases)"/>
    <property type="match status" value="1"/>
</dbReference>
<feature type="region of interest" description="Disordered" evidence="3">
    <location>
        <begin position="246"/>
        <end position="266"/>
    </location>
</feature>
<dbReference type="GO" id="GO:0016811">
    <property type="term" value="F:hydrolase activity, acting on carbon-nitrogen (but not peptide) bonds, in linear amides"/>
    <property type="evidence" value="ECO:0007669"/>
    <property type="project" value="UniProtKB-UniRule"/>
</dbReference>
<dbReference type="HAMAP" id="MF_02036">
    <property type="entry name" value="EgtC"/>
    <property type="match status" value="1"/>
</dbReference>
<evidence type="ECO:0000313" key="6">
    <source>
        <dbReference type="Proteomes" id="UP000323454"/>
    </source>
</evidence>
<comment type="caution">
    <text evidence="5">The sequence shown here is derived from an EMBL/GenBank/DDBJ whole genome shotgun (WGS) entry which is preliminary data.</text>
</comment>
<feature type="compositionally biased region" description="Basic and acidic residues" evidence="3">
    <location>
        <begin position="246"/>
        <end position="258"/>
    </location>
</feature>
<dbReference type="NCBIfam" id="TIGR03442">
    <property type="entry name" value="ergothioneine biosynthesis protein EgtC"/>
    <property type="match status" value="1"/>
</dbReference>
<dbReference type="OrthoDB" id="9804310at2"/>
<dbReference type="Proteomes" id="UP000323454">
    <property type="component" value="Unassembled WGS sequence"/>
</dbReference>
<dbReference type="Pfam" id="PF13230">
    <property type="entry name" value="GATase_4"/>
    <property type="match status" value="1"/>
</dbReference>
<dbReference type="CDD" id="cd01908">
    <property type="entry name" value="YafJ"/>
    <property type="match status" value="1"/>
</dbReference>
<sequence length="266" mass="28110">MCRHLGYLGPTVPISALLLDPPHSLLRQSYAPKDMRAGGTVNVDGFGFGWYPGNDEPPVRYRRATPIWADENLPALAAATRTGALLAAVRSGTGGMPVVDTACAPFTDGRWLFSHNGVIRGWPGSVRELAGALPVEDLLTLDAPTDSALLWALLRHRLRAGEAPADAVAAVVAAVAEAAPQSRLNLLLTDGAVLVGTAWTHALSVLRKENSVLVASEPVDSDEGWLPVPDGSLVLATPSTVDFRQIDDGRRGADRDHAPSAPRTGR</sequence>
<dbReference type="UniPathway" id="UPA01014"/>
<evidence type="ECO:0000256" key="3">
    <source>
        <dbReference type="SAM" id="MobiDB-lite"/>
    </source>
</evidence>
<reference evidence="5 6" key="2">
    <citation type="submission" date="2019-09" db="EMBL/GenBank/DDBJ databases">
        <authorList>
            <person name="Jin C."/>
        </authorList>
    </citation>
    <scope>NUCLEOTIDE SEQUENCE [LARGE SCALE GENOMIC DNA]</scope>
    <source>
        <strain evidence="5 6">AN110305</strain>
    </source>
</reference>
<comment type="catalytic activity">
    <reaction evidence="2">
        <text>gamma-L-glutamyl-hercynylcysteine S-oxide + H2O = S-(hercyn-2-yl)-L-cysteine S-oxide + L-glutamate</text>
        <dbReference type="Rhea" id="RHEA:42684"/>
        <dbReference type="ChEBI" id="CHEBI:15377"/>
        <dbReference type="ChEBI" id="CHEBI:29985"/>
        <dbReference type="ChEBI" id="CHEBI:82703"/>
        <dbReference type="ChEBI" id="CHEBI:82706"/>
        <dbReference type="EC" id="3.5.1.118"/>
    </reaction>
</comment>
<dbReference type="EC" id="3.5.1.118" evidence="2"/>